<organism evidence="1 2">
    <name type="scientific">Violaceomyces palustris</name>
    <dbReference type="NCBI Taxonomy" id="1673888"/>
    <lineage>
        <taxon>Eukaryota</taxon>
        <taxon>Fungi</taxon>
        <taxon>Dikarya</taxon>
        <taxon>Basidiomycota</taxon>
        <taxon>Ustilaginomycotina</taxon>
        <taxon>Ustilaginomycetes</taxon>
        <taxon>Violaceomycetales</taxon>
        <taxon>Violaceomycetaceae</taxon>
        <taxon>Violaceomyces</taxon>
    </lineage>
</organism>
<evidence type="ECO:0000313" key="2">
    <source>
        <dbReference type="Proteomes" id="UP000245626"/>
    </source>
</evidence>
<dbReference type="Proteomes" id="UP000245626">
    <property type="component" value="Unassembled WGS sequence"/>
</dbReference>
<protein>
    <submittedName>
        <fullName evidence="1">Uncharacterized protein</fullName>
    </submittedName>
</protein>
<gene>
    <name evidence="1" type="ORF">IE53DRAFT_360734</name>
</gene>
<sequence>MKVTFATLLTLALATTGSVTAEMMELKSGSCYSKRFVADFEDQNFNPLLPTTNVMTSYKGLTYNGFVGENTRTLIVGGPENPLPGLVASSGKNFVVSSVVRDLLQGTSSVKPFGAFQTMNFHSFRFGCALNTVEGAVGVVTPCSITVKSYLSGHKKGEKKIEYKPTPTLKQKFEQLKKDIKDAKPNEVLKDVETILTYEMVKVDLPSEFCDVDLVEFTIDGFLEEKALVLGIDDLMYTGHTCGK</sequence>
<proteinExistence type="predicted"/>
<evidence type="ECO:0000313" key="1">
    <source>
        <dbReference type="EMBL" id="PWN52508.1"/>
    </source>
</evidence>
<keyword evidence="2" id="KW-1185">Reference proteome</keyword>
<dbReference type="EMBL" id="KZ819773">
    <property type="protein sequence ID" value="PWN52508.1"/>
    <property type="molecule type" value="Genomic_DNA"/>
</dbReference>
<accession>A0ACD0P2Y9</accession>
<name>A0ACD0P2Y9_9BASI</name>
<reference evidence="1 2" key="1">
    <citation type="journal article" date="2018" name="Mol. Biol. Evol.">
        <title>Broad Genomic Sampling Reveals a Smut Pathogenic Ancestry of the Fungal Clade Ustilaginomycotina.</title>
        <authorList>
            <person name="Kijpornyongpan T."/>
            <person name="Mondo S.J."/>
            <person name="Barry K."/>
            <person name="Sandor L."/>
            <person name="Lee J."/>
            <person name="Lipzen A."/>
            <person name="Pangilinan J."/>
            <person name="LaButti K."/>
            <person name="Hainaut M."/>
            <person name="Henrissat B."/>
            <person name="Grigoriev I.V."/>
            <person name="Spatafora J.W."/>
            <person name="Aime M.C."/>
        </authorList>
    </citation>
    <scope>NUCLEOTIDE SEQUENCE [LARGE SCALE GENOMIC DNA]</scope>
    <source>
        <strain evidence="1 2">SA 807</strain>
    </source>
</reference>